<reference evidence="1" key="2">
    <citation type="journal article" date="2015" name="Fish Shellfish Immunol.">
        <title>Early steps in the European eel (Anguilla anguilla)-Vibrio vulnificus interaction in the gills: Role of the RtxA13 toxin.</title>
        <authorList>
            <person name="Callol A."/>
            <person name="Pajuelo D."/>
            <person name="Ebbesson L."/>
            <person name="Teles M."/>
            <person name="MacKenzie S."/>
            <person name="Amaro C."/>
        </authorList>
    </citation>
    <scope>NUCLEOTIDE SEQUENCE</scope>
</reference>
<reference evidence="1" key="1">
    <citation type="submission" date="2014-11" db="EMBL/GenBank/DDBJ databases">
        <authorList>
            <person name="Amaro Gonzalez C."/>
        </authorList>
    </citation>
    <scope>NUCLEOTIDE SEQUENCE</scope>
</reference>
<organism evidence="1">
    <name type="scientific">Anguilla anguilla</name>
    <name type="common">European freshwater eel</name>
    <name type="synonym">Muraena anguilla</name>
    <dbReference type="NCBI Taxonomy" id="7936"/>
    <lineage>
        <taxon>Eukaryota</taxon>
        <taxon>Metazoa</taxon>
        <taxon>Chordata</taxon>
        <taxon>Craniata</taxon>
        <taxon>Vertebrata</taxon>
        <taxon>Euteleostomi</taxon>
        <taxon>Actinopterygii</taxon>
        <taxon>Neopterygii</taxon>
        <taxon>Teleostei</taxon>
        <taxon>Anguilliformes</taxon>
        <taxon>Anguillidae</taxon>
        <taxon>Anguilla</taxon>
    </lineage>
</organism>
<sequence>MAIFPLAMLTSTLLNMQCKIIFCNQRSTTSEKTFAH</sequence>
<evidence type="ECO:0000313" key="1">
    <source>
        <dbReference type="EMBL" id="JAH02137.1"/>
    </source>
</evidence>
<name>A0A0E9PCX4_ANGAN</name>
<protein>
    <submittedName>
        <fullName evidence="1">Uncharacterized protein</fullName>
    </submittedName>
</protein>
<dbReference type="AlphaFoldDB" id="A0A0E9PCX4"/>
<accession>A0A0E9PCX4</accession>
<dbReference type="EMBL" id="GBXM01106440">
    <property type="protein sequence ID" value="JAH02137.1"/>
    <property type="molecule type" value="Transcribed_RNA"/>
</dbReference>
<proteinExistence type="predicted"/>